<proteinExistence type="predicted"/>
<sequence length="41" mass="4237">MDNKEKIQPGSGDKAKAGPNAYGQGPESIGAHGTALQQQQQ</sequence>
<evidence type="ECO:0000313" key="2">
    <source>
        <dbReference type="WBParaSite" id="ES5_v2.g27669.t1"/>
    </source>
</evidence>
<evidence type="ECO:0000313" key="1">
    <source>
        <dbReference type="Proteomes" id="UP000887579"/>
    </source>
</evidence>
<name>A0AC34GD04_9BILA</name>
<protein>
    <submittedName>
        <fullName evidence="2">Uncharacterized protein</fullName>
    </submittedName>
</protein>
<organism evidence="1 2">
    <name type="scientific">Panagrolaimus sp. ES5</name>
    <dbReference type="NCBI Taxonomy" id="591445"/>
    <lineage>
        <taxon>Eukaryota</taxon>
        <taxon>Metazoa</taxon>
        <taxon>Ecdysozoa</taxon>
        <taxon>Nematoda</taxon>
        <taxon>Chromadorea</taxon>
        <taxon>Rhabditida</taxon>
        <taxon>Tylenchina</taxon>
        <taxon>Panagrolaimomorpha</taxon>
        <taxon>Panagrolaimoidea</taxon>
        <taxon>Panagrolaimidae</taxon>
        <taxon>Panagrolaimus</taxon>
    </lineage>
</organism>
<dbReference type="WBParaSite" id="ES5_v2.g27669.t1">
    <property type="protein sequence ID" value="ES5_v2.g27669.t1"/>
    <property type="gene ID" value="ES5_v2.g27669"/>
</dbReference>
<dbReference type="Proteomes" id="UP000887579">
    <property type="component" value="Unplaced"/>
</dbReference>
<accession>A0AC34GD04</accession>
<reference evidence="2" key="1">
    <citation type="submission" date="2022-11" db="UniProtKB">
        <authorList>
            <consortium name="WormBaseParasite"/>
        </authorList>
    </citation>
    <scope>IDENTIFICATION</scope>
</reference>